<reference evidence="2 3" key="1">
    <citation type="submission" date="2018-08" db="EMBL/GenBank/DDBJ databases">
        <title>A genome reference for cultivated species of the human gut microbiota.</title>
        <authorList>
            <person name="Zou Y."/>
            <person name="Xue W."/>
            <person name="Luo G."/>
        </authorList>
    </citation>
    <scope>NUCLEOTIDE SEQUENCE [LARGE SCALE GENOMIC DNA]</scope>
    <source>
        <strain evidence="2 3">AM34-17</strain>
    </source>
</reference>
<evidence type="ECO:0000256" key="1">
    <source>
        <dbReference type="SAM" id="Phobius"/>
    </source>
</evidence>
<dbReference type="EMBL" id="QSII01000021">
    <property type="protein sequence ID" value="RHC82391.1"/>
    <property type="molecule type" value="Genomic_DNA"/>
</dbReference>
<accession>A0A414BV88</accession>
<evidence type="ECO:0000313" key="2">
    <source>
        <dbReference type="EMBL" id="RHC82391.1"/>
    </source>
</evidence>
<keyword evidence="1" id="KW-1133">Transmembrane helix</keyword>
<sequence>METKKNYGPDRIELRSEKVRNIIGTIPPALVRWGIAIIVIIIITLMLVVFLVPYPYGGGETIFQHLFILSKRI</sequence>
<proteinExistence type="predicted"/>
<dbReference type="RefSeq" id="WP_122204737.1">
    <property type="nucleotide sequence ID" value="NZ_QSII01000021.1"/>
</dbReference>
<evidence type="ECO:0000313" key="3">
    <source>
        <dbReference type="Proteomes" id="UP000286260"/>
    </source>
</evidence>
<comment type="caution">
    <text evidence="2">The sequence shown here is derived from an EMBL/GenBank/DDBJ whole genome shotgun (WGS) entry which is preliminary data.</text>
</comment>
<feature type="transmembrane region" description="Helical" evidence="1">
    <location>
        <begin position="30"/>
        <end position="52"/>
    </location>
</feature>
<organism evidence="2 3">
    <name type="scientific">Parabacteroides merdae</name>
    <dbReference type="NCBI Taxonomy" id="46503"/>
    <lineage>
        <taxon>Bacteria</taxon>
        <taxon>Pseudomonadati</taxon>
        <taxon>Bacteroidota</taxon>
        <taxon>Bacteroidia</taxon>
        <taxon>Bacteroidales</taxon>
        <taxon>Tannerellaceae</taxon>
        <taxon>Parabacteroides</taxon>
    </lineage>
</organism>
<name>A0A414BV88_9BACT</name>
<keyword evidence="1" id="KW-0472">Membrane</keyword>
<dbReference type="Proteomes" id="UP000286260">
    <property type="component" value="Unassembled WGS sequence"/>
</dbReference>
<dbReference type="AlphaFoldDB" id="A0A414BV88"/>
<gene>
    <name evidence="2" type="ORF">DW828_14135</name>
</gene>
<keyword evidence="1" id="KW-0812">Transmembrane</keyword>
<protein>
    <submittedName>
        <fullName evidence="2">Uncharacterized protein</fullName>
    </submittedName>
</protein>